<evidence type="ECO:0000256" key="3">
    <source>
        <dbReference type="ARBA" id="ARBA00012641"/>
    </source>
</evidence>
<evidence type="ECO:0000256" key="9">
    <source>
        <dbReference type="ARBA" id="ARBA00023180"/>
    </source>
</evidence>
<evidence type="ECO:0000256" key="8">
    <source>
        <dbReference type="ARBA" id="ARBA00023136"/>
    </source>
</evidence>
<protein>
    <recommendedName>
        <fullName evidence="3 11">Galactosylgalactosylxylosylprotein 3-beta-glucuronosyltransferase</fullName>
        <ecNumber evidence="3 11">2.4.1.135</ecNumber>
    </recommendedName>
</protein>
<keyword evidence="11" id="KW-0464">Manganese</keyword>
<keyword evidence="9" id="KW-0325">Glycoprotein</keyword>
<comment type="subcellular location">
    <subcellularLocation>
        <location evidence="11">Golgi apparatus membrane</location>
        <topology evidence="11">Single-pass type II membrane protein</topology>
    </subcellularLocation>
    <subcellularLocation>
        <location evidence="1">Membrane</location>
        <topology evidence="1">Single-pass type II membrane protein</topology>
    </subcellularLocation>
</comment>
<dbReference type="CDD" id="cd00218">
    <property type="entry name" value="GlcAT-I"/>
    <property type="match status" value="1"/>
</dbReference>
<comment type="similarity">
    <text evidence="2 11">Belongs to the glycosyltransferase 43 family.</text>
</comment>
<gene>
    <name evidence="12" type="ORF">CHILSU_LOCUS5322</name>
</gene>
<evidence type="ECO:0000256" key="2">
    <source>
        <dbReference type="ARBA" id="ARBA00007706"/>
    </source>
</evidence>
<dbReference type="SUPFAM" id="SSF53448">
    <property type="entry name" value="Nucleotide-diphospho-sugar transferases"/>
    <property type="match status" value="1"/>
</dbReference>
<organism evidence="12 13">
    <name type="scientific">Chilo suppressalis</name>
    <name type="common">Asiatic rice borer moth</name>
    <dbReference type="NCBI Taxonomy" id="168631"/>
    <lineage>
        <taxon>Eukaryota</taxon>
        <taxon>Metazoa</taxon>
        <taxon>Ecdysozoa</taxon>
        <taxon>Arthropoda</taxon>
        <taxon>Hexapoda</taxon>
        <taxon>Insecta</taxon>
        <taxon>Pterygota</taxon>
        <taxon>Neoptera</taxon>
        <taxon>Endopterygota</taxon>
        <taxon>Lepidoptera</taxon>
        <taxon>Glossata</taxon>
        <taxon>Ditrysia</taxon>
        <taxon>Pyraloidea</taxon>
        <taxon>Crambidae</taxon>
        <taxon>Crambinae</taxon>
        <taxon>Chilo</taxon>
    </lineage>
</organism>
<keyword evidence="11" id="KW-0479">Metal-binding</keyword>
<dbReference type="PANTHER" id="PTHR10896">
    <property type="entry name" value="GALACTOSYLGALACTOSYLXYLOSYLPROTEIN 3-BETA-GLUCURONOSYLTRANSFERASE BETA-1,3-GLUCURONYLTRANSFERASE"/>
    <property type="match status" value="1"/>
</dbReference>
<dbReference type="InterPro" id="IPR005027">
    <property type="entry name" value="Glyco_trans_43"/>
</dbReference>
<evidence type="ECO:0000256" key="5">
    <source>
        <dbReference type="ARBA" id="ARBA00022692"/>
    </source>
</evidence>
<keyword evidence="6 11" id="KW-0735">Signal-anchor</keyword>
<dbReference type="InterPro" id="IPR029044">
    <property type="entry name" value="Nucleotide-diphossugar_trans"/>
</dbReference>
<proteinExistence type="inferred from homology"/>
<evidence type="ECO:0000256" key="1">
    <source>
        <dbReference type="ARBA" id="ARBA00004606"/>
    </source>
</evidence>
<evidence type="ECO:0000256" key="7">
    <source>
        <dbReference type="ARBA" id="ARBA00022989"/>
    </source>
</evidence>
<comment type="catalytic activity">
    <reaction evidence="10 11">
        <text>3-O-(beta-D-galactosyl-(1-&gt;3)-beta-D-galactosyl-(1-&gt;4)-beta-D-xylosyl)-L-seryl-[protein] + UDP-alpha-D-glucuronate = 3-O-(beta-D-GlcA-(1-&gt;3)-beta-D-Gal-(1-&gt;3)-beta-D-Gal-(1-&gt;4)-beta-D-Xyl)-L-seryl-[protein] + UDP + H(+)</text>
        <dbReference type="Rhea" id="RHEA:24168"/>
        <dbReference type="Rhea" id="RHEA-COMP:12571"/>
        <dbReference type="Rhea" id="RHEA-COMP:12573"/>
        <dbReference type="ChEBI" id="CHEBI:15378"/>
        <dbReference type="ChEBI" id="CHEBI:58052"/>
        <dbReference type="ChEBI" id="CHEBI:58223"/>
        <dbReference type="ChEBI" id="CHEBI:132090"/>
        <dbReference type="ChEBI" id="CHEBI:132093"/>
        <dbReference type="EC" id="2.4.1.135"/>
    </reaction>
</comment>
<evidence type="ECO:0000256" key="11">
    <source>
        <dbReference type="RuleBase" id="RU363127"/>
    </source>
</evidence>
<accession>A0ABN8L416</accession>
<keyword evidence="5" id="KW-0812">Transmembrane</keyword>
<dbReference type="EMBL" id="OU963895">
    <property type="protein sequence ID" value="CAH2985493.1"/>
    <property type="molecule type" value="Genomic_DNA"/>
</dbReference>
<keyword evidence="4 11" id="KW-0808">Transferase</keyword>
<sequence>MSLFTMRSIAVFKKIFAMALLLSIFLSLLFWSDLRIFSLNTVSIKTVPVKSKLCYVTTNDERVHLYNKTDLKMIYYVTPTYPRPEQIPELTRLSHTLMHVPRIHWVIADDQPICSETVKTVVRRSGIPFTHISSPKPFQYKSNNFPRGVANRRAAIDWIRQNIHEGILYFGDDDNTIDLQLFEEMRMTKRVSMFPVGLIGGYGVSSPIVKDGKVAGFFDSWPGSRTFPVDMAGFAVNIEFLTSSASMPYIAGHEEDKFLVSLGLKIEDIEPLADNCTKVMVWHTRTVKFKKPTLKVNFDKMNGDQYKNFANLIKETSRLGMAAVDSSVGTKPLITRDRKTYENLNDLP</sequence>
<dbReference type="Proteomes" id="UP001153292">
    <property type="component" value="Chromosome 2"/>
</dbReference>
<dbReference type="PANTHER" id="PTHR10896:SF51">
    <property type="entry name" value="GALACTOSYLGALACTOSYLXYLOSYLPROTEIN 3-BETA-GLUCURONOSYLTRANSFERASE S"/>
    <property type="match status" value="1"/>
</dbReference>
<keyword evidence="13" id="KW-1185">Reference proteome</keyword>
<evidence type="ECO:0000256" key="6">
    <source>
        <dbReference type="ARBA" id="ARBA00022968"/>
    </source>
</evidence>
<comment type="cofactor">
    <cofactor evidence="11">
        <name>Mn(2+)</name>
        <dbReference type="ChEBI" id="CHEBI:29035"/>
    </cofactor>
</comment>
<evidence type="ECO:0000256" key="4">
    <source>
        <dbReference type="ARBA" id="ARBA00022679"/>
    </source>
</evidence>
<name>A0ABN8L416_CHISP</name>
<dbReference type="Pfam" id="PF03360">
    <property type="entry name" value="Glyco_transf_43"/>
    <property type="match status" value="1"/>
</dbReference>
<dbReference type="EC" id="2.4.1.135" evidence="3 11"/>
<keyword evidence="11" id="KW-0333">Golgi apparatus</keyword>
<evidence type="ECO:0000313" key="12">
    <source>
        <dbReference type="EMBL" id="CAH2985493.1"/>
    </source>
</evidence>
<keyword evidence="8" id="KW-0472">Membrane</keyword>
<evidence type="ECO:0000256" key="10">
    <source>
        <dbReference type="ARBA" id="ARBA00047979"/>
    </source>
</evidence>
<reference evidence="12" key="1">
    <citation type="submission" date="2021-12" db="EMBL/GenBank/DDBJ databases">
        <authorList>
            <person name="King R."/>
        </authorList>
    </citation>
    <scope>NUCLEOTIDE SEQUENCE</scope>
</reference>
<keyword evidence="7" id="KW-1133">Transmembrane helix</keyword>
<comment type="pathway">
    <text evidence="11">Protein modification; protein glycosylation.</text>
</comment>
<dbReference type="Gene3D" id="3.90.550.10">
    <property type="entry name" value="Spore Coat Polysaccharide Biosynthesis Protein SpsA, Chain A"/>
    <property type="match status" value="1"/>
</dbReference>
<evidence type="ECO:0000313" key="13">
    <source>
        <dbReference type="Proteomes" id="UP001153292"/>
    </source>
</evidence>